<reference evidence="2" key="1">
    <citation type="journal article" date="2014" name="Front. Microbiol.">
        <title>High frequency of phylogenetically diverse reductive dehalogenase-homologous genes in deep subseafloor sedimentary metagenomes.</title>
        <authorList>
            <person name="Kawai M."/>
            <person name="Futagami T."/>
            <person name="Toyoda A."/>
            <person name="Takaki Y."/>
            <person name="Nishi S."/>
            <person name="Hori S."/>
            <person name="Arai W."/>
            <person name="Tsubouchi T."/>
            <person name="Morono Y."/>
            <person name="Uchiyama I."/>
            <person name="Ito T."/>
            <person name="Fujiyama A."/>
            <person name="Inagaki F."/>
            <person name="Takami H."/>
        </authorList>
    </citation>
    <scope>NUCLEOTIDE SEQUENCE</scope>
    <source>
        <strain evidence="2">Expedition CK06-06</strain>
    </source>
</reference>
<dbReference type="PANTHER" id="PTHR43641:SF2">
    <property type="entry name" value="DEHYDRATASE YBIW-RELATED"/>
    <property type="match status" value="1"/>
</dbReference>
<comment type="caution">
    <text evidence="2">The sequence shown here is derived from an EMBL/GenBank/DDBJ whole genome shotgun (WGS) entry which is preliminary data.</text>
</comment>
<sequence>YKKLRRRKVQPFAIEEPDIDELLNIIPFWKDKSLIDGRTNPKLLKENLITGISQIASLAPNVSIQVGTTEGHLCAGYVKLLKLGYTGIVEKAELFQSQLDTNENEFQDKNNFYEAVKIYYKAAIAFSIRFSALSLEMAKTQINSKRKKELITIGNMMSKFAKNAPETFYEAIQFIWFTQNIINIVYQRSVVALGRLDQILLPYYMRDIENGTIDREKALELIEELNLKLTWNVTLLPNEFTLV</sequence>
<organism evidence="2">
    <name type="scientific">marine sediment metagenome</name>
    <dbReference type="NCBI Taxonomy" id="412755"/>
    <lineage>
        <taxon>unclassified sequences</taxon>
        <taxon>metagenomes</taxon>
        <taxon>ecological metagenomes</taxon>
    </lineage>
</organism>
<dbReference type="EMBL" id="BARU01012329">
    <property type="protein sequence ID" value="GAH39848.1"/>
    <property type="molecule type" value="Genomic_DNA"/>
</dbReference>
<gene>
    <name evidence="2" type="ORF">S03H2_22786</name>
</gene>
<dbReference type="PANTHER" id="PTHR43641">
    <property type="entry name" value="FORMATE ACETYLTRANSFERASE 3-RELATED"/>
    <property type="match status" value="1"/>
</dbReference>
<name>X1H3I5_9ZZZZ</name>
<dbReference type="GO" id="GO:0003824">
    <property type="term" value="F:catalytic activity"/>
    <property type="evidence" value="ECO:0007669"/>
    <property type="project" value="InterPro"/>
</dbReference>
<dbReference type="InterPro" id="IPR004184">
    <property type="entry name" value="PFL_dom"/>
</dbReference>
<dbReference type="GO" id="GO:0005829">
    <property type="term" value="C:cytosol"/>
    <property type="evidence" value="ECO:0007669"/>
    <property type="project" value="TreeGrafter"/>
</dbReference>
<protein>
    <recommendedName>
        <fullName evidence="1">PFL domain-containing protein</fullName>
    </recommendedName>
</protein>
<dbReference type="Pfam" id="PF02901">
    <property type="entry name" value="PFL-like"/>
    <property type="match status" value="1"/>
</dbReference>
<evidence type="ECO:0000259" key="1">
    <source>
        <dbReference type="PROSITE" id="PS51554"/>
    </source>
</evidence>
<feature type="non-terminal residue" evidence="2">
    <location>
        <position position="1"/>
    </location>
</feature>
<accession>X1H3I5</accession>
<feature type="domain" description="PFL" evidence="1">
    <location>
        <begin position="1"/>
        <end position="243"/>
    </location>
</feature>
<feature type="non-terminal residue" evidence="2">
    <location>
        <position position="243"/>
    </location>
</feature>
<proteinExistence type="predicted"/>
<dbReference type="InterPro" id="IPR051215">
    <property type="entry name" value="GRE"/>
</dbReference>
<dbReference type="PROSITE" id="PS51554">
    <property type="entry name" value="PFL"/>
    <property type="match status" value="1"/>
</dbReference>
<dbReference type="AlphaFoldDB" id="X1H3I5"/>
<evidence type="ECO:0000313" key="2">
    <source>
        <dbReference type="EMBL" id="GAH39848.1"/>
    </source>
</evidence>
<dbReference type="SUPFAM" id="SSF51998">
    <property type="entry name" value="PFL-like glycyl radical enzymes"/>
    <property type="match status" value="1"/>
</dbReference>
<dbReference type="Gene3D" id="3.20.70.20">
    <property type="match status" value="1"/>
</dbReference>